<name>A0AAD7FBA3_9AGAR</name>
<accession>A0AAD7FBA3</accession>
<dbReference type="AlphaFoldDB" id="A0AAD7FBA3"/>
<protein>
    <submittedName>
        <fullName evidence="1">Uncharacterized protein</fullName>
    </submittedName>
</protein>
<gene>
    <name evidence="1" type="ORF">FB45DRAFT_378873</name>
</gene>
<keyword evidence="2" id="KW-1185">Reference proteome</keyword>
<evidence type="ECO:0000313" key="2">
    <source>
        <dbReference type="Proteomes" id="UP001221142"/>
    </source>
</evidence>
<comment type="caution">
    <text evidence="1">The sequence shown here is derived from an EMBL/GenBank/DDBJ whole genome shotgun (WGS) entry which is preliminary data.</text>
</comment>
<proteinExistence type="predicted"/>
<evidence type="ECO:0000313" key="1">
    <source>
        <dbReference type="EMBL" id="KAJ7608703.1"/>
    </source>
</evidence>
<dbReference type="EMBL" id="JARKIF010000043">
    <property type="protein sequence ID" value="KAJ7608703.1"/>
    <property type="molecule type" value="Genomic_DNA"/>
</dbReference>
<sequence length="195" mass="22216">MTETMLDEITGRMSYTGRNLAPSSCPVVPPFYQLLGALCIANGLEAVTKWMVETLTPLIEFGINTRNMYVSAQEGQQEAKNQKKNEKRCAFLRRIFSSYMTNRRCRSRKPVSQQHVSKAEAHEIGKDLKFIRAVYELVHGSQGDTKFPTDSNDDVKTYAPFKEQTANIHGKFEFVELANCFAVVILDYRSIVHLR</sequence>
<dbReference type="Proteomes" id="UP001221142">
    <property type="component" value="Unassembled WGS sequence"/>
</dbReference>
<reference evidence="1" key="1">
    <citation type="submission" date="2023-03" db="EMBL/GenBank/DDBJ databases">
        <title>Massive genome expansion in bonnet fungi (Mycena s.s.) driven by repeated elements and novel gene families across ecological guilds.</title>
        <authorList>
            <consortium name="Lawrence Berkeley National Laboratory"/>
            <person name="Harder C.B."/>
            <person name="Miyauchi S."/>
            <person name="Viragh M."/>
            <person name="Kuo A."/>
            <person name="Thoen E."/>
            <person name="Andreopoulos B."/>
            <person name="Lu D."/>
            <person name="Skrede I."/>
            <person name="Drula E."/>
            <person name="Henrissat B."/>
            <person name="Morin E."/>
            <person name="Kohler A."/>
            <person name="Barry K."/>
            <person name="LaButti K."/>
            <person name="Morin E."/>
            <person name="Salamov A."/>
            <person name="Lipzen A."/>
            <person name="Mereny Z."/>
            <person name="Hegedus B."/>
            <person name="Baldrian P."/>
            <person name="Stursova M."/>
            <person name="Weitz H."/>
            <person name="Taylor A."/>
            <person name="Grigoriev I.V."/>
            <person name="Nagy L.G."/>
            <person name="Martin F."/>
            <person name="Kauserud H."/>
        </authorList>
    </citation>
    <scope>NUCLEOTIDE SEQUENCE</scope>
    <source>
        <strain evidence="1">9284</strain>
    </source>
</reference>
<organism evidence="1 2">
    <name type="scientific">Roridomyces roridus</name>
    <dbReference type="NCBI Taxonomy" id="1738132"/>
    <lineage>
        <taxon>Eukaryota</taxon>
        <taxon>Fungi</taxon>
        <taxon>Dikarya</taxon>
        <taxon>Basidiomycota</taxon>
        <taxon>Agaricomycotina</taxon>
        <taxon>Agaricomycetes</taxon>
        <taxon>Agaricomycetidae</taxon>
        <taxon>Agaricales</taxon>
        <taxon>Marasmiineae</taxon>
        <taxon>Mycenaceae</taxon>
        <taxon>Roridomyces</taxon>
    </lineage>
</organism>